<dbReference type="GO" id="GO:0016791">
    <property type="term" value="F:phosphatase activity"/>
    <property type="evidence" value="ECO:0007669"/>
    <property type="project" value="TreeGrafter"/>
</dbReference>
<dbReference type="SUPFAM" id="SSF56784">
    <property type="entry name" value="HAD-like"/>
    <property type="match status" value="1"/>
</dbReference>
<dbReference type="RefSeq" id="WP_267905638.1">
    <property type="nucleotide sequence ID" value="NZ_AP024085.1"/>
</dbReference>
<dbReference type="PANTHER" id="PTHR10000:SF25">
    <property type="entry name" value="PHOSPHATASE YKRA-RELATED"/>
    <property type="match status" value="1"/>
</dbReference>
<evidence type="ECO:0008006" key="3">
    <source>
        <dbReference type="Google" id="ProtNLM"/>
    </source>
</evidence>
<dbReference type="GeneID" id="70581303"/>
<evidence type="ECO:0000313" key="1">
    <source>
        <dbReference type="EMBL" id="BCL59161.1"/>
    </source>
</evidence>
<gene>
    <name evidence="1" type="ORF">Fi14EGH31_28730</name>
</gene>
<dbReference type="AlphaFoldDB" id="A0A7I8E2L5"/>
<name>A0A7I8E2L5_9FIRM</name>
<protein>
    <recommendedName>
        <fullName evidence="3">Cof-type HAD-IIB family hydrolase</fullName>
    </recommendedName>
</protein>
<dbReference type="PANTHER" id="PTHR10000">
    <property type="entry name" value="PHOSPHOSERINE PHOSPHATASE"/>
    <property type="match status" value="1"/>
</dbReference>
<accession>A0A7I8E2L5</accession>
<sequence length="193" mass="21496">MSKIVFLDVDGTLIDYEAKLPASAAKAVDQARANGHKVYICTGCSKAEILQRNLCDLDGMIGGNGAYVEDNGHVVMHQGLSKEDVKNIVDWCNERHIGFYLEANSGMYCNDYMLEQGPETMVKYAKGKGASLENAKSSAQHFIDGFIHLQGDELYRDDVNKISFILRTYQDHLDSKVDFPHLVANTWGGCIIW</sequence>
<organism evidence="1 2">
    <name type="scientific">Faecalibacillus intestinalis</name>
    <dbReference type="NCBI Taxonomy" id="1982626"/>
    <lineage>
        <taxon>Bacteria</taxon>
        <taxon>Bacillati</taxon>
        <taxon>Bacillota</taxon>
        <taxon>Erysipelotrichia</taxon>
        <taxon>Erysipelotrichales</taxon>
        <taxon>Coprobacillaceae</taxon>
        <taxon>Faecalibacillus</taxon>
    </lineage>
</organism>
<dbReference type="KEGG" id="fit:Fi14EGH31_28730"/>
<evidence type="ECO:0000313" key="2">
    <source>
        <dbReference type="Proteomes" id="UP000593842"/>
    </source>
</evidence>
<dbReference type="InterPro" id="IPR036412">
    <property type="entry name" value="HAD-like_sf"/>
</dbReference>
<dbReference type="GO" id="GO:0000287">
    <property type="term" value="F:magnesium ion binding"/>
    <property type="evidence" value="ECO:0007669"/>
    <property type="project" value="TreeGrafter"/>
</dbReference>
<dbReference type="GO" id="GO:0005829">
    <property type="term" value="C:cytosol"/>
    <property type="evidence" value="ECO:0007669"/>
    <property type="project" value="TreeGrafter"/>
</dbReference>
<dbReference type="Gene3D" id="3.40.50.1000">
    <property type="entry name" value="HAD superfamily/HAD-like"/>
    <property type="match status" value="1"/>
</dbReference>
<dbReference type="EMBL" id="AP024085">
    <property type="protein sequence ID" value="BCL59161.1"/>
    <property type="molecule type" value="Genomic_DNA"/>
</dbReference>
<dbReference type="InterPro" id="IPR023214">
    <property type="entry name" value="HAD_sf"/>
</dbReference>
<dbReference type="Gene3D" id="3.30.1240.10">
    <property type="match status" value="1"/>
</dbReference>
<reference evidence="2" key="1">
    <citation type="submission" date="2020-09" db="EMBL/GenBank/DDBJ databases">
        <title>Complete genome sequencing of Faecalibacillus intestinalis strain 14EGH31.</title>
        <authorList>
            <person name="Sakamoto M."/>
            <person name="Murakami T."/>
            <person name="Mori H."/>
        </authorList>
    </citation>
    <scope>NUCLEOTIDE SEQUENCE [LARGE SCALE GENOMIC DNA]</scope>
    <source>
        <strain evidence="2">14EGH31</strain>
    </source>
</reference>
<dbReference type="Proteomes" id="UP000593842">
    <property type="component" value="Chromosome"/>
</dbReference>
<proteinExistence type="predicted"/>
<dbReference type="Pfam" id="PF08282">
    <property type="entry name" value="Hydrolase_3"/>
    <property type="match status" value="1"/>
</dbReference>